<organism evidence="1 2">
    <name type="scientific">Penicillium atrosanguineum</name>
    <dbReference type="NCBI Taxonomy" id="1132637"/>
    <lineage>
        <taxon>Eukaryota</taxon>
        <taxon>Fungi</taxon>
        <taxon>Dikarya</taxon>
        <taxon>Ascomycota</taxon>
        <taxon>Pezizomycotina</taxon>
        <taxon>Eurotiomycetes</taxon>
        <taxon>Eurotiomycetidae</taxon>
        <taxon>Eurotiales</taxon>
        <taxon>Aspergillaceae</taxon>
        <taxon>Penicillium</taxon>
    </lineage>
</organism>
<dbReference type="Proteomes" id="UP001147746">
    <property type="component" value="Unassembled WGS sequence"/>
</dbReference>
<keyword evidence="2" id="KW-1185">Reference proteome</keyword>
<accession>A0A9W9GE94</accession>
<reference evidence="1" key="2">
    <citation type="journal article" date="2023" name="IMA Fungus">
        <title>Comparative genomic study of the Penicillium genus elucidates a diverse pangenome and 15 lateral gene transfer events.</title>
        <authorList>
            <person name="Petersen C."/>
            <person name="Sorensen T."/>
            <person name="Nielsen M.R."/>
            <person name="Sondergaard T.E."/>
            <person name="Sorensen J.L."/>
            <person name="Fitzpatrick D.A."/>
            <person name="Frisvad J.C."/>
            <person name="Nielsen K.L."/>
        </authorList>
    </citation>
    <scope>NUCLEOTIDE SEQUENCE</scope>
    <source>
        <strain evidence="1">IBT 21472</strain>
    </source>
</reference>
<comment type="caution">
    <text evidence="1">The sequence shown here is derived from an EMBL/GenBank/DDBJ whole genome shotgun (WGS) entry which is preliminary data.</text>
</comment>
<proteinExistence type="predicted"/>
<gene>
    <name evidence="1" type="ORF">N7476_004686</name>
</gene>
<name>A0A9W9GE94_9EURO</name>
<dbReference type="EMBL" id="JAPZBO010000004">
    <property type="protein sequence ID" value="KAJ5318266.1"/>
    <property type="molecule type" value="Genomic_DNA"/>
</dbReference>
<dbReference type="AlphaFoldDB" id="A0A9W9GE94"/>
<sequence length="341" mass="39200">MHALQLPSSNELLDASFLESPVPTETQEKIVRHLWGSGYKPHSQHLGPYFQYYTEQCKTASGALGNGFAIRTHQHIIDVAAPIRDGCSRSEVQAFIQRCQWVSDATLESTINASIDLTVRILYMLDVGEFKNGYSGREKLLWTEGSVQEFVRETFSETVSIESDGMRLNGAFNLCNMVRIAGFRVKLTSNLYDHLRFDFTLNTVEIFHHASFLMAHRQTSLFPPGLMDETLATLALIFPQGDKDTERWYRKETRPHELDGNIIRCGKAGKHIEGYKHWHDRLYILKTEFDESRPSTMTQWWNDRRDVSQWYPLWVAISLTILFGLVQSIEGALQVYKAYNP</sequence>
<protein>
    <submittedName>
        <fullName evidence="1">Uncharacterized protein</fullName>
    </submittedName>
</protein>
<evidence type="ECO:0000313" key="1">
    <source>
        <dbReference type="EMBL" id="KAJ5318266.1"/>
    </source>
</evidence>
<evidence type="ECO:0000313" key="2">
    <source>
        <dbReference type="Proteomes" id="UP001147746"/>
    </source>
</evidence>
<reference evidence="1" key="1">
    <citation type="submission" date="2022-12" db="EMBL/GenBank/DDBJ databases">
        <authorList>
            <person name="Petersen C."/>
        </authorList>
    </citation>
    <scope>NUCLEOTIDE SEQUENCE</scope>
    <source>
        <strain evidence="1">IBT 21472</strain>
    </source>
</reference>